<dbReference type="InterPro" id="IPR036259">
    <property type="entry name" value="MFS_trans_sf"/>
</dbReference>
<dbReference type="SUPFAM" id="SSF103473">
    <property type="entry name" value="MFS general substrate transporter"/>
    <property type="match status" value="1"/>
</dbReference>
<dbReference type="Proteomes" id="UP000759131">
    <property type="component" value="Unassembled WGS sequence"/>
</dbReference>
<sequence>MQLYEVCFGIGSILSTVALKPYLIGETDNEVKNQTIYADNELVINVEDVIDRRSRLMIPTLIIGGCIITVPLALFVMHFIKPYEEPKEKCDENSSEDMNKSATLLIPGRTSVTTLWAASIATCFGFSGMFAGIYAFTEEHLNMTTRLSATFLLFRGVFTLITPFIVGNWIEDYSLVFIYMEFLFLAISIVLFAIINVMIKN</sequence>
<dbReference type="OrthoDB" id="6507582at2759"/>
<keyword evidence="2 4" id="KW-1133">Transmembrane helix</keyword>
<evidence type="ECO:0000256" key="3">
    <source>
        <dbReference type="ARBA" id="ARBA00023136"/>
    </source>
</evidence>
<feature type="transmembrane region" description="Helical" evidence="4">
    <location>
        <begin position="61"/>
        <end position="80"/>
    </location>
</feature>
<keyword evidence="1 4" id="KW-0812">Transmembrane</keyword>
<evidence type="ECO:0000256" key="2">
    <source>
        <dbReference type="ARBA" id="ARBA00022989"/>
    </source>
</evidence>
<proteinExistence type="predicted"/>
<evidence type="ECO:0000313" key="6">
    <source>
        <dbReference type="Proteomes" id="UP000759131"/>
    </source>
</evidence>
<keyword evidence="3 4" id="KW-0472">Membrane</keyword>
<gene>
    <name evidence="5" type="ORF">OSB1V03_LOCUS7489</name>
</gene>
<protein>
    <submittedName>
        <fullName evidence="5">Uncharacterized protein</fullName>
    </submittedName>
</protein>
<feature type="transmembrane region" description="Helical" evidence="4">
    <location>
        <begin position="176"/>
        <end position="199"/>
    </location>
</feature>
<feature type="transmembrane region" description="Helical" evidence="4">
    <location>
        <begin position="115"/>
        <end position="137"/>
    </location>
</feature>
<reference evidence="5" key="1">
    <citation type="submission" date="2020-11" db="EMBL/GenBank/DDBJ databases">
        <authorList>
            <person name="Tran Van P."/>
        </authorList>
    </citation>
    <scope>NUCLEOTIDE SEQUENCE</scope>
</reference>
<accession>A0A7R9KRX1</accession>
<dbReference type="EMBL" id="OC858968">
    <property type="protein sequence ID" value="CAD7627059.1"/>
    <property type="molecule type" value="Genomic_DNA"/>
</dbReference>
<dbReference type="EMBL" id="CAJPIZ010004393">
    <property type="protein sequence ID" value="CAG2107489.1"/>
    <property type="molecule type" value="Genomic_DNA"/>
</dbReference>
<feature type="transmembrane region" description="Helical" evidence="4">
    <location>
        <begin position="149"/>
        <end position="170"/>
    </location>
</feature>
<evidence type="ECO:0000256" key="1">
    <source>
        <dbReference type="ARBA" id="ARBA00022692"/>
    </source>
</evidence>
<evidence type="ECO:0000256" key="4">
    <source>
        <dbReference type="SAM" id="Phobius"/>
    </source>
</evidence>
<evidence type="ECO:0000313" key="5">
    <source>
        <dbReference type="EMBL" id="CAD7627059.1"/>
    </source>
</evidence>
<dbReference type="PANTHER" id="PTHR23121">
    <property type="entry name" value="SODIUM-DEPENDENT GLUCOSE TRANSPORTER 1"/>
    <property type="match status" value="1"/>
</dbReference>
<organism evidence="5">
    <name type="scientific">Medioppia subpectinata</name>
    <dbReference type="NCBI Taxonomy" id="1979941"/>
    <lineage>
        <taxon>Eukaryota</taxon>
        <taxon>Metazoa</taxon>
        <taxon>Ecdysozoa</taxon>
        <taxon>Arthropoda</taxon>
        <taxon>Chelicerata</taxon>
        <taxon>Arachnida</taxon>
        <taxon>Acari</taxon>
        <taxon>Acariformes</taxon>
        <taxon>Sarcoptiformes</taxon>
        <taxon>Oribatida</taxon>
        <taxon>Brachypylina</taxon>
        <taxon>Oppioidea</taxon>
        <taxon>Oppiidae</taxon>
        <taxon>Medioppia</taxon>
    </lineage>
</organism>
<keyword evidence="6" id="KW-1185">Reference proteome</keyword>
<dbReference type="PANTHER" id="PTHR23121:SF9">
    <property type="entry name" value="SODIUM-DEPENDENT GLUCOSE TRANSPORTER 1"/>
    <property type="match status" value="1"/>
</dbReference>
<dbReference type="AlphaFoldDB" id="A0A7R9KRX1"/>
<name>A0A7R9KRX1_9ACAR</name>